<keyword evidence="2" id="KW-1185">Reference proteome</keyword>
<comment type="caution">
    <text evidence="1">The sequence shown here is derived from an EMBL/GenBank/DDBJ whole genome shotgun (WGS) entry which is preliminary data.</text>
</comment>
<accession>A0A1B7LZM6</accession>
<reference evidence="1 2" key="1">
    <citation type="submission" date="2016-04" db="EMBL/GenBank/DDBJ databases">
        <title>First whole genome shotgun sequence of the bacterium Enteractinococcus sp. strain UASWS1574.</title>
        <authorList>
            <person name="Crovadore J."/>
            <person name="Chablais R."/>
            <person name="Lefort F."/>
        </authorList>
    </citation>
    <scope>NUCLEOTIDE SEQUENCE [LARGE SCALE GENOMIC DNA]</scope>
    <source>
        <strain evidence="1 2">UASWS1574</strain>
    </source>
</reference>
<dbReference type="OrthoDB" id="3518032at2"/>
<dbReference type="AlphaFoldDB" id="A0A1B7LZM6"/>
<gene>
    <name evidence="1" type="ORF">A6F49_09165</name>
</gene>
<dbReference type="SUPFAM" id="SSF52540">
    <property type="entry name" value="P-loop containing nucleoside triphosphate hydrolases"/>
    <property type="match status" value="1"/>
</dbReference>
<sequence length="211" mass="23212">MSRYSAARPLIIGIDGRSGSGKTVLSKVLADSLSGHHEVTVLRLEDFYHGWDGLTTGIEKFSQDVLPALAAGETATYQTWDWNAPDTLDGGPGPVVTTRPTEVIICEGVGIGARPNREYLDVLIWLRVPDKVRHKRAMGRDGETYRAHWDRWAAQERAMLDQDQIYDAADLVLVANEPDERHHTSALAVVQAMLASGRSLEDPTPAEQPDS</sequence>
<evidence type="ECO:0000313" key="1">
    <source>
        <dbReference type="EMBL" id="OAV61142.1"/>
    </source>
</evidence>
<evidence type="ECO:0008006" key="3">
    <source>
        <dbReference type="Google" id="ProtNLM"/>
    </source>
</evidence>
<organism evidence="1 2">
    <name type="scientific">Enteractinococcus helveticum</name>
    <dbReference type="NCBI Taxonomy" id="1837282"/>
    <lineage>
        <taxon>Bacteria</taxon>
        <taxon>Bacillati</taxon>
        <taxon>Actinomycetota</taxon>
        <taxon>Actinomycetes</taxon>
        <taxon>Micrococcales</taxon>
        <taxon>Micrococcaceae</taxon>
    </lineage>
</organism>
<dbReference type="EMBL" id="LXEY01000017">
    <property type="protein sequence ID" value="OAV61142.1"/>
    <property type="molecule type" value="Genomic_DNA"/>
</dbReference>
<name>A0A1B7LZM6_9MICC</name>
<evidence type="ECO:0000313" key="2">
    <source>
        <dbReference type="Proteomes" id="UP000078292"/>
    </source>
</evidence>
<dbReference type="RefSeq" id="WP_052504848.1">
    <property type="nucleotide sequence ID" value="NZ_LXEY01000017.1"/>
</dbReference>
<dbReference type="Proteomes" id="UP000078292">
    <property type="component" value="Unassembled WGS sequence"/>
</dbReference>
<dbReference type="Gene3D" id="3.40.50.300">
    <property type="entry name" value="P-loop containing nucleotide triphosphate hydrolases"/>
    <property type="match status" value="1"/>
</dbReference>
<dbReference type="InterPro" id="IPR027417">
    <property type="entry name" value="P-loop_NTPase"/>
</dbReference>
<dbReference type="STRING" id="1837282.A6F49_09165"/>
<proteinExistence type="predicted"/>
<protein>
    <recommendedName>
        <fullName evidence="3">Uridine kinase</fullName>
    </recommendedName>
</protein>